<accession>A0A5K8AH03</accession>
<dbReference type="InterPro" id="IPR011990">
    <property type="entry name" value="TPR-like_helical_dom_sf"/>
</dbReference>
<dbReference type="HAMAP" id="MF_00922">
    <property type="entry name" value="OM_assembly_BamD"/>
    <property type="match status" value="1"/>
</dbReference>
<reference evidence="6 7" key="1">
    <citation type="submission" date="2019-11" db="EMBL/GenBank/DDBJ databases">
        <title>Comparative genomics of hydrocarbon-degrading Desulfosarcina strains.</title>
        <authorList>
            <person name="Watanabe M."/>
            <person name="Kojima H."/>
            <person name="Fukui M."/>
        </authorList>
    </citation>
    <scope>NUCLEOTIDE SEQUENCE [LARGE SCALE GENOMIC DNA]</scope>
    <source>
        <strain evidence="7">oXyS1</strain>
    </source>
</reference>
<feature type="signal peptide" evidence="4">
    <location>
        <begin position="1"/>
        <end position="19"/>
    </location>
</feature>
<keyword evidence="1 4" id="KW-0732">Signal</keyword>
<evidence type="ECO:0000256" key="1">
    <source>
        <dbReference type="ARBA" id="ARBA00022729"/>
    </source>
</evidence>
<evidence type="ECO:0000256" key="4">
    <source>
        <dbReference type="SAM" id="SignalP"/>
    </source>
</evidence>
<keyword evidence="7" id="KW-1185">Reference proteome</keyword>
<dbReference type="Proteomes" id="UP000422108">
    <property type="component" value="Chromosome"/>
</dbReference>
<evidence type="ECO:0000259" key="5">
    <source>
        <dbReference type="Pfam" id="PF13525"/>
    </source>
</evidence>
<dbReference type="AlphaFoldDB" id="A0A5K8AH03"/>
<feature type="domain" description="Outer membrane lipoprotein BamD-like" evidence="5">
    <location>
        <begin position="27"/>
        <end position="210"/>
    </location>
</feature>
<dbReference type="Gene3D" id="1.25.40.10">
    <property type="entry name" value="Tetratricopeptide repeat domain"/>
    <property type="match status" value="1"/>
</dbReference>
<proteinExistence type="inferred from homology"/>
<protein>
    <submittedName>
        <fullName evidence="6">Outer membrane protein assembly factor BamD</fullName>
    </submittedName>
</protein>
<keyword evidence="2" id="KW-0472">Membrane</keyword>
<sequence>MKRLLLVCMSVLLVCSGCAWFEGHRGDKTAQELVQDGVDLFSNGHYIKAIESFEKLRDWYPFSKYAILAELKIADAHFNLKSYADAIFAYESFEQLHPRNEAIPYVIYRIGRSYFNQMGTPDQDPSHTAKALETYQRLARQYPDDAYASMARNDMVACYQNLSEHEFYVGVFYYKQKNYKAAKNRFLAVVEKYPDVGHHHAALTYLANCDLWIQTQEEPEEIASAPAP</sequence>
<organism evidence="6 7">
    <name type="scientific">Desulfosarcina ovata subsp. ovata</name>
    <dbReference type="NCBI Taxonomy" id="2752305"/>
    <lineage>
        <taxon>Bacteria</taxon>
        <taxon>Pseudomonadati</taxon>
        <taxon>Thermodesulfobacteriota</taxon>
        <taxon>Desulfobacteria</taxon>
        <taxon>Desulfobacterales</taxon>
        <taxon>Desulfosarcinaceae</taxon>
        <taxon>Desulfosarcina</taxon>
    </lineage>
</organism>
<dbReference type="Pfam" id="PF13525">
    <property type="entry name" value="YfiO"/>
    <property type="match status" value="1"/>
</dbReference>
<feature type="chain" id="PRO_5039886243" evidence="4">
    <location>
        <begin position="20"/>
        <end position="228"/>
    </location>
</feature>
<evidence type="ECO:0000256" key="3">
    <source>
        <dbReference type="ARBA" id="ARBA00023237"/>
    </source>
</evidence>
<dbReference type="EMBL" id="AP021879">
    <property type="protein sequence ID" value="BBO91937.1"/>
    <property type="molecule type" value="Genomic_DNA"/>
</dbReference>
<dbReference type="RefSeq" id="WP_155312770.1">
    <property type="nucleotide sequence ID" value="NZ_AP021879.1"/>
</dbReference>
<evidence type="ECO:0000256" key="2">
    <source>
        <dbReference type="ARBA" id="ARBA00023136"/>
    </source>
</evidence>
<dbReference type="InterPro" id="IPR039565">
    <property type="entry name" value="BamD-like"/>
</dbReference>
<gene>
    <name evidence="6" type="primary">bamD</name>
    <name evidence="6" type="ORF">DSCOOX_51170</name>
</gene>
<dbReference type="InterPro" id="IPR017689">
    <property type="entry name" value="BamD"/>
</dbReference>
<dbReference type="SUPFAM" id="SSF48452">
    <property type="entry name" value="TPR-like"/>
    <property type="match status" value="1"/>
</dbReference>
<keyword evidence="3" id="KW-0998">Cell outer membrane</keyword>
<evidence type="ECO:0000313" key="6">
    <source>
        <dbReference type="EMBL" id="BBO91937.1"/>
    </source>
</evidence>
<name>A0A5K8AH03_9BACT</name>
<dbReference type="NCBIfam" id="TIGR03302">
    <property type="entry name" value="OM_YfiO"/>
    <property type="match status" value="1"/>
</dbReference>
<evidence type="ECO:0000313" key="7">
    <source>
        <dbReference type="Proteomes" id="UP000422108"/>
    </source>
</evidence>